<feature type="transmembrane region" description="Helical" evidence="3">
    <location>
        <begin position="392"/>
        <end position="410"/>
    </location>
</feature>
<dbReference type="PANTHER" id="PTHR10906">
    <property type="entry name" value="SECY/SEC61-ALPHA FAMILY MEMBER"/>
    <property type="match status" value="1"/>
</dbReference>
<feature type="transmembrane region" description="Helical" evidence="3">
    <location>
        <begin position="422"/>
        <end position="443"/>
    </location>
</feature>
<feature type="transmembrane region" description="Helical" evidence="3">
    <location>
        <begin position="550"/>
        <end position="568"/>
    </location>
</feature>
<dbReference type="STRING" id="41875.K8E9T3"/>
<dbReference type="eggNOG" id="ENOG502QPS8">
    <property type="taxonomic scope" value="Eukaryota"/>
</dbReference>
<sequence length="671" mass="73635">MTFAFPCCCLLPSPSSVSSSSGCCSRKERRRNHAAAALRGGRGVFDDEHERTRRGTHQNHHFRRFRQKKDLGDFVFGNQHHLHRGFLCLAKSSFEEYEEEENDDDDDDENENENGGGENEITKYTNTAAEVDQELYIPKPLSAENKLERLLPKDNYDAPVSDEERFRNLFDAESSTIDPESLNEYGERIDQEKWYNLGLRRDAHPVARFLLKPFTSDITRRIVACTGMLTVLRAGYIGQSRLFDASKVGSVTQSSGPMADMAKKLMEDPSFAHMGDVLGGARQITEHGGVTIFHLGIGPFVAGSIIMQVLMAIDPQMKEMKKDRMGMEKLKQQGRYLTLIIALILGAIEAHKLKYLCAMAIPGFLYYMTATMLFAAGAMTITWVAQEITDYGIGEGSGMIITMSICASYASTVKNAIFVEKVTSSGGTAAAAAAAFVSSGSLLESVRGLVVNPAFLTISGFVVLLTFASALLNEGTCKIPLQFFQGPDASQLPKSAQSESSEIPIRVNPGGMTMIIAFSMLCGFFREQVAPAMPAAIGKTLVSICDPTNFSYYVFLFVFCIAGSYIDVQNTPKEVAEYITKIGARIPNVRPGVQTEKYLRDLQNGAKFFGGVLLGLIACVCSIADEYVRGTYGVNVGFTSMLICTSTMLSLKRQIRALGEVPSMKVVLKEL</sequence>
<dbReference type="OrthoDB" id="1903502at2759"/>
<dbReference type="Gene3D" id="1.10.3370.10">
    <property type="entry name" value="SecY subunit domain"/>
    <property type="match status" value="1"/>
</dbReference>
<feature type="transmembrane region" description="Helical" evidence="3">
    <location>
        <begin position="606"/>
        <end position="625"/>
    </location>
</feature>
<keyword evidence="3" id="KW-1133">Transmembrane helix</keyword>
<feature type="compositionally biased region" description="Acidic residues" evidence="2">
    <location>
        <begin position="97"/>
        <end position="112"/>
    </location>
</feature>
<evidence type="ECO:0000313" key="4">
    <source>
        <dbReference type="EMBL" id="CCO14431.1"/>
    </source>
</evidence>
<dbReference type="InterPro" id="IPR023201">
    <property type="entry name" value="SecY_dom_sf"/>
</dbReference>
<feature type="region of interest" description="Disordered" evidence="2">
    <location>
        <begin position="97"/>
        <end position="124"/>
    </location>
</feature>
<reference evidence="4 5" key="1">
    <citation type="submission" date="2011-10" db="EMBL/GenBank/DDBJ databases">
        <authorList>
            <person name="Genoscope - CEA"/>
        </authorList>
    </citation>
    <scope>NUCLEOTIDE SEQUENCE [LARGE SCALE GENOMIC DNA]</scope>
    <source>
        <strain evidence="4 5">RCC 1105</strain>
    </source>
</reference>
<feature type="transmembrane region" description="Helical" evidence="3">
    <location>
        <begin position="334"/>
        <end position="352"/>
    </location>
</feature>
<dbReference type="GO" id="GO:0015031">
    <property type="term" value="P:protein transport"/>
    <property type="evidence" value="ECO:0007669"/>
    <property type="project" value="InterPro"/>
</dbReference>
<accession>K8E9T3</accession>
<evidence type="ECO:0000256" key="3">
    <source>
        <dbReference type="SAM" id="Phobius"/>
    </source>
</evidence>
<dbReference type="Proteomes" id="UP000198341">
    <property type="component" value="Chromosome 1"/>
</dbReference>
<feature type="transmembrane region" description="Helical" evidence="3">
    <location>
        <begin position="292"/>
        <end position="313"/>
    </location>
</feature>
<dbReference type="PRINTS" id="PR00303">
    <property type="entry name" value="SECYTRNLCASE"/>
</dbReference>
<keyword evidence="3" id="KW-0812">Transmembrane</keyword>
<keyword evidence="5" id="KW-1185">Reference proteome</keyword>
<dbReference type="Pfam" id="PF00344">
    <property type="entry name" value="SecY"/>
    <property type="match status" value="1"/>
</dbReference>
<feature type="transmembrane region" description="Helical" evidence="3">
    <location>
        <begin position="364"/>
        <end position="385"/>
    </location>
</feature>
<dbReference type="EMBL" id="FO082278">
    <property type="protein sequence ID" value="CCO14431.1"/>
    <property type="molecule type" value="Genomic_DNA"/>
</dbReference>
<dbReference type="RefSeq" id="XP_007515552.1">
    <property type="nucleotide sequence ID" value="XM_007515490.1"/>
</dbReference>
<name>K8E9T3_9CHLO</name>
<evidence type="ECO:0000256" key="2">
    <source>
        <dbReference type="SAM" id="MobiDB-lite"/>
    </source>
</evidence>
<protein>
    <submittedName>
        <fullName evidence="4">Preprotein translocase subunit SecY</fullName>
    </submittedName>
</protein>
<gene>
    <name evidence="4" type="ORF">Bathy01g06950</name>
</gene>
<dbReference type="GeneID" id="19018429"/>
<keyword evidence="3" id="KW-0472">Membrane</keyword>
<evidence type="ECO:0000256" key="1">
    <source>
        <dbReference type="RuleBase" id="RU004349"/>
    </source>
</evidence>
<feature type="transmembrane region" description="Helical" evidence="3">
    <location>
        <begin position="450"/>
        <end position="472"/>
    </location>
</feature>
<dbReference type="GO" id="GO:0016020">
    <property type="term" value="C:membrane"/>
    <property type="evidence" value="ECO:0007669"/>
    <property type="project" value="InterPro"/>
</dbReference>
<dbReference type="AlphaFoldDB" id="K8E9T3"/>
<dbReference type="KEGG" id="bpg:Bathy01g06950"/>
<comment type="similarity">
    <text evidence="1">Belongs to the SecY/SEC61-alpha family.</text>
</comment>
<evidence type="ECO:0000313" key="5">
    <source>
        <dbReference type="Proteomes" id="UP000198341"/>
    </source>
</evidence>
<proteinExistence type="inferred from homology"/>
<dbReference type="SUPFAM" id="SSF103491">
    <property type="entry name" value="Preprotein translocase SecY subunit"/>
    <property type="match status" value="1"/>
</dbReference>
<organism evidence="4 5">
    <name type="scientific">Bathycoccus prasinos</name>
    <dbReference type="NCBI Taxonomy" id="41875"/>
    <lineage>
        <taxon>Eukaryota</taxon>
        <taxon>Viridiplantae</taxon>
        <taxon>Chlorophyta</taxon>
        <taxon>Mamiellophyceae</taxon>
        <taxon>Mamiellales</taxon>
        <taxon>Bathycoccaceae</taxon>
        <taxon>Bathycoccus</taxon>
    </lineage>
</organism>
<dbReference type="InterPro" id="IPR002208">
    <property type="entry name" value="SecY/SEC61-alpha"/>
</dbReference>